<evidence type="ECO:0000256" key="1">
    <source>
        <dbReference type="ARBA" id="ARBA00004370"/>
    </source>
</evidence>
<dbReference type="InterPro" id="IPR001757">
    <property type="entry name" value="P_typ_ATPase"/>
</dbReference>
<dbReference type="NCBIfam" id="TIGR01494">
    <property type="entry name" value="ATPase_P-type"/>
    <property type="match status" value="1"/>
</dbReference>
<comment type="catalytic activity">
    <reaction evidence="9">
        <text>Zn(2+)(in) + ATP + H2O = Zn(2+)(out) + ADP + phosphate + H(+)</text>
        <dbReference type="Rhea" id="RHEA:20621"/>
        <dbReference type="ChEBI" id="CHEBI:15377"/>
        <dbReference type="ChEBI" id="CHEBI:15378"/>
        <dbReference type="ChEBI" id="CHEBI:29105"/>
        <dbReference type="ChEBI" id="CHEBI:30616"/>
        <dbReference type="ChEBI" id="CHEBI:43474"/>
        <dbReference type="ChEBI" id="CHEBI:456216"/>
        <dbReference type="EC" id="7.2.2.12"/>
    </reaction>
</comment>
<feature type="transmembrane region" description="Helical" evidence="10">
    <location>
        <begin position="280"/>
        <end position="302"/>
    </location>
</feature>
<dbReference type="Gene3D" id="3.40.1110.10">
    <property type="entry name" value="Calcium-transporting ATPase, cytoplasmic domain N"/>
    <property type="match status" value="1"/>
</dbReference>
<dbReference type="NCBIfam" id="TIGR01525">
    <property type="entry name" value="ATPase-IB_hvy"/>
    <property type="match status" value="1"/>
</dbReference>
<keyword evidence="6 10" id="KW-1133">Transmembrane helix</keyword>
<dbReference type="Pfam" id="PF00702">
    <property type="entry name" value="Hydrolase"/>
    <property type="match status" value="1"/>
</dbReference>
<dbReference type="SFLD" id="SFLDS00003">
    <property type="entry name" value="Haloacid_Dehalogenase"/>
    <property type="match status" value="1"/>
</dbReference>
<evidence type="ECO:0000256" key="4">
    <source>
        <dbReference type="ARBA" id="ARBA00022723"/>
    </source>
</evidence>
<dbReference type="InterPro" id="IPR018303">
    <property type="entry name" value="ATPase_P-typ_P_site"/>
</dbReference>
<evidence type="ECO:0000256" key="2">
    <source>
        <dbReference type="ARBA" id="ARBA00006024"/>
    </source>
</evidence>
<comment type="subcellular location">
    <subcellularLocation>
        <location evidence="10">Cell membrane</location>
    </subcellularLocation>
    <subcellularLocation>
        <location evidence="1">Membrane</location>
    </subcellularLocation>
</comment>
<dbReference type="InterPro" id="IPR051014">
    <property type="entry name" value="Cation_Transport_ATPase_IB"/>
</dbReference>
<keyword evidence="3 10" id="KW-0812">Transmembrane</keyword>
<evidence type="ECO:0000256" key="10">
    <source>
        <dbReference type="RuleBase" id="RU362081"/>
    </source>
</evidence>
<evidence type="ECO:0000313" key="12">
    <source>
        <dbReference type="EMBL" id="GAB1251552.1"/>
    </source>
</evidence>
<keyword evidence="10" id="KW-0067">ATP-binding</keyword>
<dbReference type="EMBL" id="BAAFSF010000001">
    <property type="protein sequence ID" value="GAB1251552.1"/>
    <property type="molecule type" value="Genomic_DNA"/>
</dbReference>
<evidence type="ECO:0000256" key="7">
    <source>
        <dbReference type="ARBA" id="ARBA00023136"/>
    </source>
</evidence>
<dbReference type="Proteomes" id="UP001628220">
    <property type="component" value="Unassembled WGS sequence"/>
</dbReference>
<dbReference type="Gene3D" id="3.40.50.1000">
    <property type="entry name" value="HAD superfamily/HAD-like"/>
    <property type="match status" value="1"/>
</dbReference>
<dbReference type="SFLD" id="SFLDG00002">
    <property type="entry name" value="C1.7:_P-type_atpase_like"/>
    <property type="match status" value="1"/>
</dbReference>
<evidence type="ECO:0000256" key="6">
    <source>
        <dbReference type="ARBA" id="ARBA00022989"/>
    </source>
</evidence>
<keyword evidence="10" id="KW-1003">Cell membrane</keyword>
<dbReference type="InterPro" id="IPR023214">
    <property type="entry name" value="HAD_sf"/>
</dbReference>
<sequence length="668" mass="72830">MKEKNIANSKDKPTAQPVGCACCCEQHAKESHSHDHSEEESAKGLIIRISISTILLIVSVLLDFRLLSPDIPYRGIIILAVSLLAYIPIGYNVLREGLELAFKNRDVFNELMLMSVATIAAFVIGEYHESVLLILLYSIGELLQDRASDKARKNIQTLIDIRPKTVTVITPNGTEEREARKCSVGDKLRFLPGERIGLDVTLMDSAGDFDYSSLTGESLPVHCKQGDDVMAGAIVLSKPIEGVVNKPFEDSTLSRIINMVENSAERKPDTERFIRRFARIYTPIIVALAVLLIFVPFFFGLYNGNAAPFHDYLYNGLVLLVASCPCALVISVPLSFFGGLGAASRNGLLFKGALFLDRLRHIDTFVFDKTGTLTEGVFRISKALTHVDGINKESILSSVATLERDSSHPIAQAVVAYAQELQCSMTAPLSDIEEITGMGMKGVDDKGNEILVGNEKLLEKYRVTIHALPEESSSHILISCAGEHVMTLILSDKPKATAQQTIKDLQERGYKTIMLSGDNKAVVASIGKELNVDVALGGLLPDDKIKEVEALRKQGKGIAFVGDGLNDAPVMSLSDVSFAMGGIGSDTTIEIADVVIQSDDPYRTVTAVDLSRYTYKIVLQNIIFALAVKVIVMGCAAFGVAELWWAILADVGVTLLAILNSLRTLHYR</sequence>
<keyword evidence="4 10" id="KW-0479">Metal-binding</keyword>
<reference evidence="12 13" key="1">
    <citation type="journal article" date="2025" name="Int. J. Syst. Evol. Microbiol.">
        <title>Desulfovibrio falkowii sp. nov., Porphyromonas miyakawae sp. nov., Mediterraneibacter flintii sp. nov. and Owariibacterium komagatae gen. nov., sp. nov., isolated from human faeces.</title>
        <authorList>
            <person name="Hamaguchi T."/>
            <person name="Ohara M."/>
            <person name="Hisatomi A."/>
            <person name="Sekiguchi K."/>
            <person name="Takeda J.I."/>
            <person name="Ueyama J."/>
            <person name="Ito M."/>
            <person name="Nishiwaki H."/>
            <person name="Ogi T."/>
            <person name="Hirayama M."/>
            <person name="Ohkuma M."/>
            <person name="Sakamoto M."/>
            <person name="Ohno K."/>
        </authorList>
    </citation>
    <scope>NUCLEOTIDE SEQUENCE [LARGE SCALE GENOMIC DNA]</scope>
    <source>
        <strain evidence="12 13">13CB11C</strain>
    </source>
</reference>
<comment type="similarity">
    <text evidence="2 10">Belongs to the cation transport ATPase (P-type) (TC 3.A.3) family. Type IB subfamily.</text>
</comment>
<accession>A0ABQ0E1H7</accession>
<dbReference type="InterPro" id="IPR044492">
    <property type="entry name" value="P_typ_ATPase_HD_dom"/>
</dbReference>
<evidence type="ECO:0000259" key="11">
    <source>
        <dbReference type="Pfam" id="PF00122"/>
    </source>
</evidence>
<dbReference type="NCBIfam" id="TIGR01512">
    <property type="entry name" value="ATPase-IB2_Cd"/>
    <property type="match status" value="1"/>
</dbReference>
<feature type="transmembrane region" description="Helical" evidence="10">
    <location>
        <begin position="314"/>
        <end position="337"/>
    </location>
</feature>
<evidence type="ECO:0000256" key="3">
    <source>
        <dbReference type="ARBA" id="ARBA00022692"/>
    </source>
</evidence>
<dbReference type="InterPro" id="IPR023298">
    <property type="entry name" value="ATPase_P-typ_TM_dom_sf"/>
</dbReference>
<dbReference type="InterPro" id="IPR008250">
    <property type="entry name" value="ATPase_P-typ_transduc_dom_A_sf"/>
</dbReference>
<dbReference type="PRINTS" id="PR00119">
    <property type="entry name" value="CATATPASE"/>
</dbReference>
<proteinExistence type="inferred from homology"/>
<name>A0ABQ0E1H7_9PORP</name>
<comment type="caution">
    <text evidence="12">The sequence shown here is derived from an EMBL/GenBank/DDBJ whole genome shotgun (WGS) entry which is preliminary data.</text>
</comment>
<protein>
    <recommendedName>
        <fullName evidence="8">P-type Zn(2+) transporter</fullName>
        <ecNumber evidence="8">7.2.2.12</ecNumber>
    </recommendedName>
</protein>
<dbReference type="Gene3D" id="2.70.150.10">
    <property type="entry name" value="Calcium-transporting ATPase, cytoplasmic transduction domain A"/>
    <property type="match status" value="1"/>
</dbReference>
<dbReference type="SFLD" id="SFLDF00027">
    <property type="entry name" value="p-type_atpase"/>
    <property type="match status" value="1"/>
</dbReference>
<feature type="transmembrane region" description="Helical" evidence="10">
    <location>
        <begin position="45"/>
        <end position="64"/>
    </location>
</feature>
<dbReference type="PRINTS" id="PR00943">
    <property type="entry name" value="CUATPASE"/>
</dbReference>
<keyword evidence="10" id="KW-0547">Nucleotide-binding</keyword>
<evidence type="ECO:0000256" key="5">
    <source>
        <dbReference type="ARBA" id="ARBA00022967"/>
    </source>
</evidence>
<dbReference type="InterPro" id="IPR059000">
    <property type="entry name" value="ATPase_P-type_domA"/>
</dbReference>
<dbReference type="EC" id="7.2.2.12" evidence="8"/>
<dbReference type="PROSITE" id="PS00154">
    <property type="entry name" value="ATPASE_E1_E2"/>
    <property type="match status" value="1"/>
</dbReference>
<evidence type="ECO:0000256" key="8">
    <source>
        <dbReference type="ARBA" id="ARBA00039097"/>
    </source>
</evidence>
<dbReference type="Pfam" id="PF00122">
    <property type="entry name" value="E1-E2_ATPase"/>
    <property type="match status" value="1"/>
</dbReference>
<feature type="transmembrane region" description="Helical" evidence="10">
    <location>
        <begin position="645"/>
        <end position="662"/>
    </location>
</feature>
<evidence type="ECO:0000313" key="13">
    <source>
        <dbReference type="Proteomes" id="UP001628220"/>
    </source>
</evidence>
<feature type="domain" description="P-type ATPase A" evidence="11">
    <location>
        <begin position="162"/>
        <end position="261"/>
    </location>
</feature>
<gene>
    <name evidence="12" type="ORF">Tsumi_06560</name>
</gene>
<dbReference type="SUPFAM" id="SSF56784">
    <property type="entry name" value="HAD-like"/>
    <property type="match status" value="1"/>
</dbReference>
<evidence type="ECO:0000256" key="9">
    <source>
        <dbReference type="ARBA" id="ARBA00047308"/>
    </source>
</evidence>
<organism evidence="12 13">
    <name type="scientific">Porphyromonas miyakawae</name>
    <dbReference type="NCBI Taxonomy" id="3137470"/>
    <lineage>
        <taxon>Bacteria</taxon>
        <taxon>Pseudomonadati</taxon>
        <taxon>Bacteroidota</taxon>
        <taxon>Bacteroidia</taxon>
        <taxon>Bacteroidales</taxon>
        <taxon>Porphyromonadaceae</taxon>
        <taxon>Porphyromonas</taxon>
    </lineage>
</organism>
<dbReference type="PANTHER" id="PTHR48085:SF5">
    <property type="entry name" value="CADMIUM_ZINC-TRANSPORTING ATPASE HMA4-RELATED"/>
    <property type="match status" value="1"/>
</dbReference>
<feature type="transmembrane region" description="Helical" evidence="10">
    <location>
        <begin position="618"/>
        <end position="639"/>
    </location>
</feature>
<dbReference type="RefSeq" id="WP_411915358.1">
    <property type="nucleotide sequence ID" value="NZ_BAAFSF010000001.1"/>
</dbReference>
<dbReference type="SUPFAM" id="SSF81665">
    <property type="entry name" value="Calcium ATPase, transmembrane domain M"/>
    <property type="match status" value="1"/>
</dbReference>
<keyword evidence="13" id="KW-1185">Reference proteome</keyword>
<dbReference type="InterPro" id="IPR023299">
    <property type="entry name" value="ATPase_P-typ_cyto_dom_N"/>
</dbReference>
<dbReference type="InterPro" id="IPR027256">
    <property type="entry name" value="P-typ_ATPase_IB"/>
</dbReference>
<feature type="transmembrane region" description="Helical" evidence="10">
    <location>
        <begin position="71"/>
        <end position="91"/>
    </location>
</feature>
<keyword evidence="5" id="KW-1278">Translocase</keyword>
<dbReference type="PANTHER" id="PTHR48085">
    <property type="entry name" value="CADMIUM/ZINC-TRANSPORTING ATPASE HMA2-RELATED"/>
    <property type="match status" value="1"/>
</dbReference>
<dbReference type="SUPFAM" id="SSF81653">
    <property type="entry name" value="Calcium ATPase, transduction domain A"/>
    <property type="match status" value="1"/>
</dbReference>
<keyword evidence="7 10" id="KW-0472">Membrane</keyword>
<dbReference type="InterPro" id="IPR036412">
    <property type="entry name" value="HAD-like_sf"/>
</dbReference>